<dbReference type="Pfam" id="PF00400">
    <property type="entry name" value="WD40"/>
    <property type="match status" value="1"/>
</dbReference>
<accession>A0ABQ9TPE2</accession>
<protein>
    <submittedName>
        <fullName evidence="2">Transducin-like enhancer protein 6</fullName>
    </submittedName>
</protein>
<name>A0ABQ9TPE2_SAGOE</name>
<comment type="caution">
    <text evidence="2">The sequence shown here is derived from an EMBL/GenBank/DDBJ whole genome shotgun (WGS) entry which is preliminary data.</text>
</comment>
<keyword evidence="3" id="KW-1185">Reference proteome</keyword>
<dbReference type="PANTHER" id="PTHR10814:SF2">
    <property type="entry name" value="TRANSDUCIN-LIKE ENHANCER PROTEIN 6"/>
    <property type="match status" value="1"/>
</dbReference>
<dbReference type="Proteomes" id="UP001266305">
    <property type="component" value="Unassembled WGS sequence"/>
</dbReference>
<dbReference type="PRINTS" id="PR01850">
    <property type="entry name" value="GROUCHOFAMLY"/>
</dbReference>
<dbReference type="Gene3D" id="2.130.10.10">
    <property type="entry name" value="YVTN repeat-like/Quinoprotein amine dehydrogenase"/>
    <property type="match status" value="1"/>
</dbReference>
<dbReference type="SUPFAM" id="SSF50978">
    <property type="entry name" value="WD40 repeat-like"/>
    <property type="match status" value="1"/>
</dbReference>
<evidence type="ECO:0000313" key="3">
    <source>
        <dbReference type="Proteomes" id="UP001266305"/>
    </source>
</evidence>
<comment type="similarity">
    <text evidence="1">Belongs to the WD repeat Groucho/TLE family.</text>
</comment>
<dbReference type="InterPro" id="IPR015943">
    <property type="entry name" value="WD40/YVTN_repeat-like_dom_sf"/>
</dbReference>
<proteinExistence type="inferred from homology"/>
<organism evidence="2 3">
    <name type="scientific">Saguinus oedipus</name>
    <name type="common">Cotton-top tamarin</name>
    <name type="synonym">Oedipomidas oedipus</name>
    <dbReference type="NCBI Taxonomy" id="9490"/>
    <lineage>
        <taxon>Eukaryota</taxon>
        <taxon>Metazoa</taxon>
        <taxon>Chordata</taxon>
        <taxon>Craniata</taxon>
        <taxon>Vertebrata</taxon>
        <taxon>Euteleostomi</taxon>
        <taxon>Mammalia</taxon>
        <taxon>Eutheria</taxon>
        <taxon>Euarchontoglires</taxon>
        <taxon>Primates</taxon>
        <taxon>Haplorrhini</taxon>
        <taxon>Platyrrhini</taxon>
        <taxon>Cebidae</taxon>
        <taxon>Callitrichinae</taxon>
        <taxon>Saguinus</taxon>
    </lineage>
</organism>
<dbReference type="InterPro" id="IPR001680">
    <property type="entry name" value="WD40_rpt"/>
</dbReference>
<evidence type="ECO:0000313" key="2">
    <source>
        <dbReference type="EMBL" id="KAK2086637.1"/>
    </source>
</evidence>
<dbReference type="EMBL" id="JASSZA010000020">
    <property type="protein sequence ID" value="KAK2086637.1"/>
    <property type="molecule type" value="Genomic_DNA"/>
</dbReference>
<dbReference type="PANTHER" id="PTHR10814">
    <property type="entry name" value="TRANSDUCIN-LIKE ENHANCER PROTEIN"/>
    <property type="match status" value="1"/>
</dbReference>
<sequence length="180" mass="20001">MKEELPCAGLNCQTLAADLDANLAFAGFTNGVVRIWDVRYSIWTGGLDACLRCWDQRSITKPLEYQFESQIMSLSYSPQEDWLLLGMANGQQWLQSTSDSQQQLVGQKDSVILSVKFSPFGQWWASVGMDGLLGVHSMPVGANVFQVPETSPILCCDISCNNRLIVTGFSEHASVYQMTY</sequence>
<dbReference type="InterPro" id="IPR036322">
    <property type="entry name" value="WD40_repeat_dom_sf"/>
</dbReference>
<gene>
    <name evidence="2" type="primary">TLE6_3</name>
    <name evidence="2" type="ORF">P7K49_036062</name>
</gene>
<evidence type="ECO:0000256" key="1">
    <source>
        <dbReference type="ARBA" id="ARBA00005969"/>
    </source>
</evidence>
<dbReference type="InterPro" id="IPR009146">
    <property type="entry name" value="Groucho_enhance"/>
</dbReference>
<reference evidence="2 3" key="1">
    <citation type="submission" date="2023-05" db="EMBL/GenBank/DDBJ databases">
        <title>B98-5 Cell Line De Novo Hybrid Assembly: An Optical Mapping Approach.</title>
        <authorList>
            <person name="Kananen K."/>
            <person name="Auerbach J.A."/>
            <person name="Kautto E."/>
            <person name="Blachly J.S."/>
        </authorList>
    </citation>
    <scope>NUCLEOTIDE SEQUENCE [LARGE SCALE GENOMIC DNA]</scope>
    <source>
        <strain evidence="2">B95-8</strain>
        <tissue evidence="2">Cell line</tissue>
    </source>
</reference>